<dbReference type="GO" id="GO:0043248">
    <property type="term" value="P:proteasome assembly"/>
    <property type="evidence" value="ECO:0007669"/>
    <property type="project" value="InterPro"/>
</dbReference>
<sequence length="530" mass="61026">MDEKNDQKENIKKRFFENLERLDHSKSENDLKDCLENLKALCIAADPRVLQHIANELDLSQIFDRFNSQKDQAEIFTPILKLFLEALPMGEIFKRYHRNILDGLRTTNDTIIELWIKTLVKPVFINDGLIQSIGLEPELIAKILKTILPLLANQELSISTSVHDICVAASGAFRSIFFSPDFLKEFRRAKNPHPKSMSRSEQDQLAIRYYQLCVDIANKNQLLMDRMQENRFLEEIVKDFQDKLDYDPLIAFNLVKIVIDLASTQPGLQYLRTSTSLLPFVANKIQTIDPDTFESSLLTSLINFFIRIGRSDLKILEEYPLIMEKLIGYCQQREKGDRELQLLAIESIAYLCTLSEGKIFSDNKIDSVFDVISMMIDCGKSEYKCRSIMALNDIMEIQGSDPGGRATQITEGWYKKLEKLNCGLDRFMEIVKEPFLDVRLPAIRFLRILASTLWGQKILVQESGFIDYLFDTDTENNLRGHQAKHSIVSELVMSPFTKVTFPSQIYLRLKNFYKNGSLIPSNPNVLFENS</sequence>
<gene>
    <name evidence="3" type="ORF">QR98_0081100</name>
</gene>
<dbReference type="GO" id="GO:0000502">
    <property type="term" value="C:proteasome complex"/>
    <property type="evidence" value="ECO:0007669"/>
    <property type="project" value="UniProtKB-KW"/>
</dbReference>
<dbReference type="VEuPathDB" id="VectorBase:SSCA006051"/>
<organism evidence="3 4">
    <name type="scientific">Sarcoptes scabiei</name>
    <name type="common">Itch mite</name>
    <name type="synonym">Acarus scabiei</name>
    <dbReference type="NCBI Taxonomy" id="52283"/>
    <lineage>
        <taxon>Eukaryota</taxon>
        <taxon>Metazoa</taxon>
        <taxon>Ecdysozoa</taxon>
        <taxon>Arthropoda</taxon>
        <taxon>Chelicerata</taxon>
        <taxon>Arachnida</taxon>
        <taxon>Acari</taxon>
        <taxon>Acariformes</taxon>
        <taxon>Sarcoptiformes</taxon>
        <taxon>Astigmata</taxon>
        <taxon>Psoroptidia</taxon>
        <taxon>Sarcoptoidea</taxon>
        <taxon>Sarcoptidae</taxon>
        <taxon>Sarcoptinae</taxon>
        <taxon>Sarcoptes</taxon>
    </lineage>
</organism>
<evidence type="ECO:0000256" key="1">
    <source>
        <dbReference type="ARBA" id="ARBA00006823"/>
    </source>
</evidence>
<comment type="caution">
    <text evidence="3">The sequence shown here is derived from an EMBL/GenBank/DDBJ whole genome shotgun (WGS) entry which is preliminary data.</text>
</comment>
<dbReference type="GO" id="GO:0005829">
    <property type="term" value="C:cytosol"/>
    <property type="evidence" value="ECO:0007669"/>
    <property type="project" value="TreeGrafter"/>
</dbReference>
<proteinExistence type="inferred from homology"/>
<evidence type="ECO:0000256" key="2">
    <source>
        <dbReference type="ARBA" id="ARBA00014933"/>
    </source>
</evidence>
<dbReference type="AlphaFoldDB" id="A0A132AF01"/>
<evidence type="ECO:0000313" key="4">
    <source>
        <dbReference type="Proteomes" id="UP000616769"/>
    </source>
</evidence>
<dbReference type="OrthoDB" id="10250600at2759"/>
<dbReference type="PANTHER" id="PTHR13554:SF10">
    <property type="entry name" value="26S PROTEASOME NON-ATPASE REGULATORY SUBUNIT 5"/>
    <property type="match status" value="1"/>
</dbReference>
<dbReference type="InterPro" id="IPR019538">
    <property type="entry name" value="PSMD5"/>
</dbReference>
<name>A0A132AF01_SARSC</name>
<dbReference type="InterPro" id="IPR016024">
    <property type="entry name" value="ARM-type_fold"/>
</dbReference>
<dbReference type="EMBL" id="JXLN01013748">
    <property type="protein sequence ID" value="KPM09571.1"/>
    <property type="molecule type" value="Genomic_DNA"/>
</dbReference>
<accession>A0A132AF01</accession>
<protein>
    <recommendedName>
        <fullName evidence="2">26S proteasome non-ATPase regulatory subunit 5</fullName>
    </recommendedName>
</protein>
<dbReference type="Proteomes" id="UP000616769">
    <property type="component" value="Unassembled WGS sequence"/>
</dbReference>
<dbReference type="SUPFAM" id="SSF48371">
    <property type="entry name" value="ARM repeat"/>
    <property type="match status" value="1"/>
</dbReference>
<dbReference type="Pfam" id="PF10508">
    <property type="entry name" value="Proteasom_PSMB"/>
    <property type="match status" value="1"/>
</dbReference>
<comment type="similarity">
    <text evidence="1">Belongs to the proteasome subunit S5B/HSM3 family.</text>
</comment>
<dbReference type="PANTHER" id="PTHR13554">
    <property type="entry name" value="26S PROTEASOME NON-ATPASE REGULATORY SUBUNIT 5-RELATED"/>
    <property type="match status" value="1"/>
</dbReference>
<evidence type="ECO:0000313" key="3">
    <source>
        <dbReference type="EMBL" id="KPM09571.1"/>
    </source>
</evidence>
<reference evidence="3 4" key="1">
    <citation type="journal article" date="2015" name="Parasit. Vectors">
        <title>Draft genome of the scabies mite.</title>
        <authorList>
            <person name="Rider S.D.Jr."/>
            <person name="Morgan M.S."/>
            <person name="Arlian L.G."/>
        </authorList>
    </citation>
    <scope>NUCLEOTIDE SEQUENCE [LARGE SCALE GENOMIC DNA]</scope>
    <source>
        <strain evidence="3">Arlian Lab</strain>
    </source>
</reference>
<keyword evidence="3" id="KW-0647">Proteasome</keyword>